<proteinExistence type="predicted"/>
<gene>
    <name evidence="1" type="ORF">BpHYR1_025129</name>
</gene>
<protein>
    <submittedName>
        <fullName evidence="1">Uncharacterized protein</fullName>
    </submittedName>
</protein>
<dbReference type="Proteomes" id="UP000276133">
    <property type="component" value="Unassembled WGS sequence"/>
</dbReference>
<name>A0A3M7RRU4_BRAPC</name>
<accession>A0A3M7RRU4</accession>
<dbReference type="EMBL" id="REGN01002767">
    <property type="protein sequence ID" value="RNA26276.1"/>
    <property type="molecule type" value="Genomic_DNA"/>
</dbReference>
<sequence length="62" mass="7196">MLGILVDRLVQRYLVYLNVSVYWLEQVGFVRVNVVEQFALVEKHFVLFAFDAVEFDVDGSTV</sequence>
<evidence type="ECO:0000313" key="1">
    <source>
        <dbReference type="EMBL" id="RNA26276.1"/>
    </source>
</evidence>
<dbReference type="AlphaFoldDB" id="A0A3M7RRU4"/>
<keyword evidence="2" id="KW-1185">Reference proteome</keyword>
<evidence type="ECO:0000313" key="2">
    <source>
        <dbReference type="Proteomes" id="UP000276133"/>
    </source>
</evidence>
<comment type="caution">
    <text evidence="1">The sequence shown here is derived from an EMBL/GenBank/DDBJ whole genome shotgun (WGS) entry which is preliminary data.</text>
</comment>
<reference evidence="1 2" key="1">
    <citation type="journal article" date="2018" name="Sci. Rep.">
        <title>Genomic signatures of local adaptation to the degree of environmental predictability in rotifers.</title>
        <authorList>
            <person name="Franch-Gras L."/>
            <person name="Hahn C."/>
            <person name="Garcia-Roger E.M."/>
            <person name="Carmona M.J."/>
            <person name="Serra M."/>
            <person name="Gomez A."/>
        </authorList>
    </citation>
    <scope>NUCLEOTIDE SEQUENCE [LARGE SCALE GENOMIC DNA]</scope>
    <source>
        <strain evidence="1">HYR1</strain>
    </source>
</reference>
<organism evidence="1 2">
    <name type="scientific">Brachionus plicatilis</name>
    <name type="common">Marine rotifer</name>
    <name type="synonym">Brachionus muelleri</name>
    <dbReference type="NCBI Taxonomy" id="10195"/>
    <lineage>
        <taxon>Eukaryota</taxon>
        <taxon>Metazoa</taxon>
        <taxon>Spiralia</taxon>
        <taxon>Gnathifera</taxon>
        <taxon>Rotifera</taxon>
        <taxon>Eurotatoria</taxon>
        <taxon>Monogononta</taxon>
        <taxon>Pseudotrocha</taxon>
        <taxon>Ploima</taxon>
        <taxon>Brachionidae</taxon>
        <taxon>Brachionus</taxon>
    </lineage>
</organism>